<dbReference type="RefSeq" id="WP_347436888.1">
    <property type="nucleotide sequence ID" value="NZ_CP089291.1"/>
</dbReference>
<keyword evidence="3" id="KW-1185">Reference proteome</keyword>
<dbReference type="Proteomes" id="UP000830167">
    <property type="component" value="Chromosome"/>
</dbReference>
<evidence type="ECO:0000256" key="1">
    <source>
        <dbReference type="SAM" id="SignalP"/>
    </source>
</evidence>
<evidence type="ECO:0000313" key="2">
    <source>
        <dbReference type="EMBL" id="UOF90195.1"/>
    </source>
</evidence>
<feature type="chain" id="PRO_5046367977" description="Sporulation protein" evidence="1">
    <location>
        <begin position="26"/>
        <end position="262"/>
    </location>
</feature>
<evidence type="ECO:0000313" key="3">
    <source>
        <dbReference type="Proteomes" id="UP000830167"/>
    </source>
</evidence>
<keyword evidence="1" id="KW-0732">Signal</keyword>
<accession>A0ABY4CQT0</accession>
<feature type="signal peptide" evidence="1">
    <location>
        <begin position="1"/>
        <end position="25"/>
    </location>
</feature>
<dbReference type="InterPro" id="IPR019076">
    <property type="entry name" value="Spore_lipoprot_YhcN/YlaJ-like"/>
</dbReference>
<dbReference type="Pfam" id="PF09580">
    <property type="entry name" value="Spore_YhcN_YlaJ"/>
    <property type="match status" value="1"/>
</dbReference>
<sequence length="262" mass="26709">MKKGQIIGLAAATFLLLPMYGCTPAAKNEAGYVGNVNNPSMTGDVRSNNPNRNTSAIVFRPDLADHLRTQIPGVRMASVFVRGNNAYVAINNGVITYANPNRIVPGGGAGGAAGNYPPNGVTGNYAGGPTVPGNVPGGTITGRIPSPNYNGVTPGGSIGGYTGGAIGGNPGGTTIGGGPYGAPITGGMNGGGGNPAARPVITPELRQRVVSEIRRTDPAITNVYVSNDPALLSHFRGYSTGSLRSTSEDFNAIIRQFFPNVR</sequence>
<protein>
    <recommendedName>
        <fullName evidence="4">Sporulation protein</fullName>
    </recommendedName>
</protein>
<organism evidence="2 3">
    <name type="scientific">Fodinisporobacter ferrooxydans</name>
    <dbReference type="NCBI Taxonomy" id="2901836"/>
    <lineage>
        <taxon>Bacteria</taxon>
        <taxon>Bacillati</taxon>
        <taxon>Bacillota</taxon>
        <taxon>Bacilli</taxon>
        <taxon>Bacillales</taxon>
        <taxon>Alicyclobacillaceae</taxon>
        <taxon>Fodinisporobacter</taxon>
    </lineage>
</organism>
<dbReference type="EMBL" id="CP089291">
    <property type="protein sequence ID" value="UOF90195.1"/>
    <property type="molecule type" value="Genomic_DNA"/>
</dbReference>
<name>A0ABY4CQT0_9BACL</name>
<gene>
    <name evidence="2" type="ORF">LSG31_20405</name>
</gene>
<reference evidence="2" key="1">
    <citation type="submission" date="2021-12" db="EMBL/GenBank/DDBJ databases">
        <title>Alicyclobacillaceae gen. nov., sp. nov., isolated from chalcocite enrichment system.</title>
        <authorList>
            <person name="Jiang Z."/>
        </authorList>
    </citation>
    <scope>NUCLEOTIDE SEQUENCE</scope>
    <source>
        <strain evidence="2">MYW30-H2</strain>
    </source>
</reference>
<proteinExistence type="predicted"/>
<evidence type="ECO:0008006" key="4">
    <source>
        <dbReference type="Google" id="ProtNLM"/>
    </source>
</evidence>